<feature type="compositionally biased region" description="Pro residues" evidence="1">
    <location>
        <begin position="249"/>
        <end position="262"/>
    </location>
</feature>
<dbReference type="AlphaFoldDB" id="A0A5Q4BMP5"/>
<organism evidence="2 3">
    <name type="scientific">Colletotrichum shisoi</name>
    <dbReference type="NCBI Taxonomy" id="2078593"/>
    <lineage>
        <taxon>Eukaryota</taxon>
        <taxon>Fungi</taxon>
        <taxon>Dikarya</taxon>
        <taxon>Ascomycota</taxon>
        <taxon>Pezizomycotina</taxon>
        <taxon>Sordariomycetes</taxon>
        <taxon>Hypocreomycetidae</taxon>
        <taxon>Glomerellales</taxon>
        <taxon>Glomerellaceae</taxon>
        <taxon>Colletotrichum</taxon>
        <taxon>Colletotrichum destructivum species complex</taxon>
    </lineage>
</organism>
<dbReference type="OrthoDB" id="4842829at2759"/>
<protein>
    <submittedName>
        <fullName evidence="2">Uncharacterized protein</fullName>
    </submittedName>
</protein>
<feature type="compositionally biased region" description="Low complexity" evidence="1">
    <location>
        <begin position="228"/>
        <end position="248"/>
    </location>
</feature>
<proteinExistence type="predicted"/>
<evidence type="ECO:0000313" key="3">
    <source>
        <dbReference type="Proteomes" id="UP000326340"/>
    </source>
</evidence>
<gene>
    <name evidence="2" type="ORF">CSHISOI_07240</name>
</gene>
<keyword evidence="3" id="KW-1185">Reference proteome</keyword>
<dbReference type="EMBL" id="PUHP01000735">
    <property type="protein sequence ID" value="TQN68268.1"/>
    <property type="molecule type" value="Genomic_DNA"/>
</dbReference>
<dbReference type="Proteomes" id="UP000326340">
    <property type="component" value="Unassembled WGS sequence"/>
</dbReference>
<reference evidence="2 3" key="1">
    <citation type="journal article" date="2019" name="Sci. Rep.">
        <title>Colletotrichum shisoi sp. nov., an anthracnose pathogen of Perilla frutescens in Japan: molecular phylogenetic, morphological and genomic evidence.</title>
        <authorList>
            <person name="Gan P."/>
            <person name="Tsushima A."/>
            <person name="Hiroyama R."/>
            <person name="Narusaka M."/>
            <person name="Takano Y."/>
            <person name="Narusaka Y."/>
            <person name="Kawaradani M."/>
            <person name="Damm U."/>
            <person name="Shirasu K."/>
        </authorList>
    </citation>
    <scope>NUCLEOTIDE SEQUENCE [LARGE SCALE GENOMIC DNA]</scope>
    <source>
        <strain evidence="2 3">PG-2018a</strain>
    </source>
</reference>
<accession>A0A5Q4BMP5</accession>
<sequence length="262" mass="27692">MANPTIVLETHFYSNSPNGLPPWVRSFHLRLSPTGTKADILKLVRDSMVRLGRADPIAEAQITLYWTQHGRVVSIPGTSPSNFMVTLPIYQPPQFVNFNVGYHAAIPQQTQVPMNSEYPLALTYSGGTNYLHSYGPSPAMMPPAIIPSQQTWMFGGSHSYVNVPVFDTGGGGISSLPIVSDVVRETRLDALAEEGLAGVLEWAAGPTGLKLIVMVDVDSRTIISSSVPVPLASSPAPAPSTAPATPTTPASPTPATPPGPAA</sequence>
<evidence type="ECO:0000256" key="1">
    <source>
        <dbReference type="SAM" id="MobiDB-lite"/>
    </source>
</evidence>
<name>A0A5Q4BMP5_9PEZI</name>
<feature type="region of interest" description="Disordered" evidence="1">
    <location>
        <begin position="228"/>
        <end position="262"/>
    </location>
</feature>
<evidence type="ECO:0000313" key="2">
    <source>
        <dbReference type="EMBL" id="TQN68268.1"/>
    </source>
</evidence>
<comment type="caution">
    <text evidence="2">The sequence shown here is derived from an EMBL/GenBank/DDBJ whole genome shotgun (WGS) entry which is preliminary data.</text>
</comment>